<dbReference type="EMBL" id="SSTD01004953">
    <property type="protein sequence ID" value="TYK22579.1"/>
    <property type="molecule type" value="Genomic_DNA"/>
</dbReference>
<dbReference type="PANTHER" id="PTHR36617:SF16">
    <property type="entry name" value="OS04G0516500 PROTEIN"/>
    <property type="match status" value="1"/>
</dbReference>
<sequence>MKEDTAMWRQVIRSIHGSETFDWHTQSKSGNSLRSPWVSISREWKKVEILAPFKLGNGRRVAFWADSWAREIPLKTQNSKLFKIALLPIGSVAAHWDSDTNSWAIVFRRLLKDEEIQDFQSLLLLSSRRMAELEDGRIWSLDALGHYSVKSLSTHLSPSCPLEKACYKALWKTSSLRRKNILDELWRSAFLIVSRLWKGNFPICARCHWCALFV</sequence>
<gene>
    <name evidence="1" type="ORF">E5676_scaffold584G00340</name>
</gene>
<proteinExistence type="predicted"/>
<accession>A0A5D3DH32</accession>
<reference evidence="1 2" key="1">
    <citation type="submission" date="2019-08" db="EMBL/GenBank/DDBJ databases">
        <title>Draft genome sequences of two oriental melons (Cucumis melo L. var makuwa).</title>
        <authorList>
            <person name="Kwon S.-Y."/>
        </authorList>
    </citation>
    <scope>NUCLEOTIDE SEQUENCE [LARGE SCALE GENOMIC DNA]</scope>
    <source>
        <strain evidence="2">cv. Chang Bougi</strain>
        <tissue evidence="1">Leaf</tissue>
    </source>
</reference>
<evidence type="ECO:0000313" key="1">
    <source>
        <dbReference type="EMBL" id="TYK22579.1"/>
    </source>
</evidence>
<evidence type="ECO:0008006" key="3">
    <source>
        <dbReference type="Google" id="ProtNLM"/>
    </source>
</evidence>
<organism evidence="1 2">
    <name type="scientific">Cucumis melo var. makuwa</name>
    <name type="common">Oriental melon</name>
    <dbReference type="NCBI Taxonomy" id="1194695"/>
    <lineage>
        <taxon>Eukaryota</taxon>
        <taxon>Viridiplantae</taxon>
        <taxon>Streptophyta</taxon>
        <taxon>Embryophyta</taxon>
        <taxon>Tracheophyta</taxon>
        <taxon>Spermatophyta</taxon>
        <taxon>Magnoliopsida</taxon>
        <taxon>eudicotyledons</taxon>
        <taxon>Gunneridae</taxon>
        <taxon>Pentapetalae</taxon>
        <taxon>rosids</taxon>
        <taxon>fabids</taxon>
        <taxon>Cucurbitales</taxon>
        <taxon>Cucurbitaceae</taxon>
        <taxon>Benincaseae</taxon>
        <taxon>Cucumis</taxon>
    </lineage>
</organism>
<comment type="caution">
    <text evidence="1">The sequence shown here is derived from an EMBL/GenBank/DDBJ whole genome shotgun (WGS) entry which is preliminary data.</text>
</comment>
<protein>
    <recommendedName>
        <fullName evidence="3">Zf-RVT domain-containing protein</fullName>
    </recommendedName>
</protein>
<dbReference type="PANTHER" id="PTHR36617">
    <property type="entry name" value="PROTEIN, PUTATIVE-RELATED"/>
    <property type="match status" value="1"/>
</dbReference>
<dbReference type="AlphaFoldDB" id="A0A5D3DH32"/>
<name>A0A5D3DH32_CUCMM</name>
<dbReference type="Proteomes" id="UP000321947">
    <property type="component" value="Unassembled WGS sequence"/>
</dbReference>
<evidence type="ECO:0000313" key="2">
    <source>
        <dbReference type="Proteomes" id="UP000321947"/>
    </source>
</evidence>